<dbReference type="InterPro" id="IPR027417">
    <property type="entry name" value="P-loop_NTPase"/>
</dbReference>
<feature type="transmembrane region" description="Helical" evidence="9">
    <location>
        <begin position="278"/>
        <end position="297"/>
    </location>
</feature>
<evidence type="ECO:0000313" key="13">
    <source>
        <dbReference type="Proteomes" id="UP000478417"/>
    </source>
</evidence>
<name>A0A6B2LZC1_9BACT</name>
<evidence type="ECO:0000256" key="4">
    <source>
        <dbReference type="ARBA" id="ARBA00022692"/>
    </source>
</evidence>
<dbReference type="GO" id="GO:0016887">
    <property type="term" value="F:ATP hydrolysis activity"/>
    <property type="evidence" value="ECO:0007669"/>
    <property type="project" value="InterPro"/>
</dbReference>
<dbReference type="PANTHER" id="PTHR43394">
    <property type="entry name" value="ATP-DEPENDENT PERMEASE MDL1, MITOCHONDRIAL"/>
    <property type="match status" value="1"/>
</dbReference>
<dbReference type="PROSITE" id="PS50893">
    <property type="entry name" value="ABC_TRANSPORTER_2"/>
    <property type="match status" value="1"/>
</dbReference>
<dbReference type="SUPFAM" id="SSF52540">
    <property type="entry name" value="P-loop containing nucleoside triphosphate hydrolases"/>
    <property type="match status" value="1"/>
</dbReference>
<keyword evidence="13" id="KW-1185">Reference proteome</keyword>
<evidence type="ECO:0000256" key="2">
    <source>
        <dbReference type="ARBA" id="ARBA00022448"/>
    </source>
</evidence>
<evidence type="ECO:0000259" key="10">
    <source>
        <dbReference type="PROSITE" id="PS50893"/>
    </source>
</evidence>
<dbReference type="SMART" id="SM00382">
    <property type="entry name" value="AAA"/>
    <property type="match status" value="1"/>
</dbReference>
<dbReference type="InterPro" id="IPR003593">
    <property type="entry name" value="AAA+_ATPase"/>
</dbReference>
<evidence type="ECO:0000313" key="12">
    <source>
        <dbReference type="EMBL" id="NDV61512.1"/>
    </source>
</evidence>
<dbReference type="InterPro" id="IPR039421">
    <property type="entry name" value="Type_1_exporter"/>
</dbReference>
<comment type="subcellular location">
    <subcellularLocation>
        <location evidence="1">Cell membrane</location>
        <topology evidence="1">Multi-pass membrane protein</topology>
    </subcellularLocation>
</comment>
<dbReference type="EMBL" id="JAAGNX010000001">
    <property type="protein sequence ID" value="NDV61512.1"/>
    <property type="molecule type" value="Genomic_DNA"/>
</dbReference>
<evidence type="ECO:0000256" key="3">
    <source>
        <dbReference type="ARBA" id="ARBA00022475"/>
    </source>
</evidence>
<accession>A0A6B2LZC1</accession>
<evidence type="ECO:0000256" key="8">
    <source>
        <dbReference type="ARBA" id="ARBA00023136"/>
    </source>
</evidence>
<dbReference type="PROSITE" id="PS50929">
    <property type="entry name" value="ABC_TM1F"/>
    <property type="match status" value="1"/>
</dbReference>
<keyword evidence="3" id="KW-1003">Cell membrane</keyword>
<keyword evidence="8 9" id="KW-0472">Membrane</keyword>
<dbReference type="GO" id="GO:0005886">
    <property type="term" value="C:plasma membrane"/>
    <property type="evidence" value="ECO:0007669"/>
    <property type="project" value="UniProtKB-SubCell"/>
</dbReference>
<sequence length="591" mass="65854">MAGFRTRFILAILCMLAGTGLRFLVPLVASGTIDYALQSGTGQSRVVDFFRRTVEQDWLAGHLWAAGLVIFGLTCGAGLFNFMKGKLAAEASDGIARKLKNRLYGHLQRLPMRFFDKAETGDLVQRCTSDVETLRMAISTQVVEVSHALILMGTAIPLMFMIDARMAAVSFALIGPLIAFGYFYIKRVRYLFQLFDEAEGKVTAVVQENLTGLRVVRAFRRQAFEIEKFSGPNQNYRDLGLRLIRLMAIYWSISDFVALSQNALVLGIGLHFISSGSLTVGTLFAFIMLLNLVLWPVRQMGRTLTELGKSTVAIGRIEEILEEAEEGGTPDHGLPTGRGHILARDVTFSHQEGQVALEKVSFEVRPGETLAILGPSGSGKSTLIHLLLRLYDYQSGSIQFDGVEMKELDRIWCREQFATVMQEPFLFSKSIIENIRLGRPSAREKEITRVAQMAHIHETIHSFPSGYKTLVGERGVTLSGGQRQRVALARALLREAPVLLLDDALSAVDTETEEIILDALRKRHGKMTTIVIAHRLSTLSHADRVIVMDQGKIVESGTHEELCRSDGLYRRLWHIQNKEEPGGMEPFTMKN</sequence>
<dbReference type="CDD" id="cd18542">
    <property type="entry name" value="ABC_6TM_YknU_like"/>
    <property type="match status" value="1"/>
</dbReference>
<dbReference type="InterPro" id="IPR036640">
    <property type="entry name" value="ABC1_TM_sf"/>
</dbReference>
<dbReference type="AlphaFoldDB" id="A0A6B2LZC1"/>
<dbReference type="InterPro" id="IPR003439">
    <property type="entry name" value="ABC_transporter-like_ATP-bd"/>
</dbReference>
<proteinExistence type="predicted"/>
<organism evidence="12 13">
    <name type="scientific">Oceanipulchritudo coccoides</name>
    <dbReference type="NCBI Taxonomy" id="2706888"/>
    <lineage>
        <taxon>Bacteria</taxon>
        <taxon>Pseudomonadati</taxon>
        <taxon>Verrucomicrobiota</taxon>
        <taxon>Opitutia</taxon>
        <taxon>Puniceicoccales</taxon>
        <taxon>Oceanipulchritudinaceae</taxon>
        <taxon>Oceanipulchritudo</taxon>
    </lineage>
</organism>
<dbReference type="SUPFAM" id="SSF90123">
    <property type="entry name" value="ABC transporter transmembrane region"/>
    <property type="match status" value="1"/>
</dbReference>
<dbReference type="Pfam" id="PF00005">
    <property type="entry name" value="ABC_tran"/>
    <property type="match status" value="1"/>
</dbReference>
<protein>
    <submittedName>
        <fullName evidence="12">ABC transporter ATP-binding protein</fullName>
    </submittedName>
</protein>
<dbReference type="GO" id="GO:0015421">
    <property type="term" value="F:ABC-type oligopeptide transporter activity"/>
    <property type="evidence" value="ECO:0007669"/>
    <property type="project" value="TreeGrafter"/>
</dbReference>
<feature type="transmembrane region" description="Helical" evidence="9">
    <location>
        <begin position="142"/>
        <end position="160"/>
    </location>
</feature>
<evidence type="ECO:0000256" key="1">
    <source>
        <dbReference type="ARBA" id="ARBA00004651"/>
    </source>
</evidence>
<keyword evidence="4 9" id="KW-0812">Transmembrane</keyword>
<evidence type="ECO:0000256" key="9">
    <source>
        <dbReference type="SAM" id="Phobius"/>
    </source>
</evidence>
<dbReference type="PROSITE" id="PS00211">
    <property type="entry name" value="ABC_TRANSPORTER_1"/>
    <property type="match status" value="1"/>
</dbReference>
<feature type="domain" description="ABC transmembrane type-1" evidence="11">
    <location>
        <begin position="9"/>
        <end position="309"/>
    </location>
</feature>
<feature type="transmembrane region" description="Helical" evidence="9">
    <location>
        <begin position="166"/>
        <end position="185"/>
    </location>
</feature>
<feature type="transmembrane region" description="Helical" evidence="9">
    <location>
        <begin position="248"/>
        <end position="272"/>
    </location>
</feature>
<gene>
    <name evidence="12" type="ORF">G0Q06_03515</name>
</gene>
<dbReference type="InterPro" id="IPR011527">
    <property type="entry name" value="ABC1_TM_dom"/>
</dbReference>
<comment type="caution">
    <text evidence="12">The sequence shown here is derived from an EMBL/GenBank/DDBJ whole genome shotgun (WGS) entry which is preliminary data.</text>
</comment>
<keyword evidence="6 12" id="KW-0067">ATP-binding</keyword>
<dbReference type="Gene3D" id="1.20.1560.10">
    <property type="entry name" value="ABC transporter type 1, transmembrane domain"/>
    <property type="match status" value="1"/>
</dbReference>
<dbReference type="Gene3D" id="3.40.50.300">
    <property type="entry name" value="P-loop containing nucleotide triphosphate hydrolases"/>
    <property type="match status" value="1"/>
</dbReference>
<evidence type="ECO:0000256" key="6">
    <source>
        <dbReference type="ARBA" id="ARBA00022840"/>
    </source>
</evidence>
<dbReference type="FunFam" id="3.40.50.300:FF:000221">
    <property type="entry name" value="Multidrug ABC transporter ATP-binding protein"/>
    <property type="match status" value="1"/>
</dbReference>
<feature type="domain" description="ABC transporter" evidence="10">
    <location>
        <begin position="341"/>
        <end position="575"/>
    </location>
</feature>
<keyword evidence="5" id="KW-0547">Nucleotide-binding</keyword>
<keyword evidence="2" id="KW-0813">Transport</keyword>
<feature type="transmembrane region" description="Helical" evidence="9">
    <location>
        <begin position="63"/>
        <end position="82"/>
    </location>
</feature>
<evidence type="ECO:0000256" key="5">
    <source>
        <dbReference type="ARBA" id="ARBA00022741"/>
    </source>
</evidence>
<dbReference type="InterPro" id="IPR017871">
    <property type="entry name" value="ABC_transporter-like_CS"/>
</dbReference>
<evidence type="ECO:0000256" key="7">
    <source>
        <dbReference type="ARBA" id="ARBA00022989"/>
    </source>
</evidence>
<reference evidence="12 13" key="1">
    <citation type="submission" date="2020-02" db="EMBL/GenBank/DDBJ databases">
        <title>Albibacoteraceae fam. nov., the first described family within the subdivision 4 Verrucomicrobia.</title>
        <authorList>
            <person name="Xi F."/>
        </authorList>
    </citation>
    <scope>NUCLEOTIDE SEQUENCE [LARGE SCALE GENOMIC DNA]</scope>
    <source>
        <strain evidence="12 13">CK1056</strain>
    </source>
</reference>
<evidence type="ECO:0000259" key="11">
    <source>
        <dbReference type="PROSITE" id="PS50929"/>
    </source>
</evidence>
<dbReference type="Pfam" id="PF00664">
    <property type="entry name" value="ABC_membrane"/>
    <property type="match status" value="1"/>
</dbReference>
<dbReference type="Proteomes" id="UP000478417">
    <property type="component" value="Unassembled WGS sequence"/>
</dbReference>
<dbReference type="PANTHER" id="PTHR43394:SF1">
    <property type="entry name" value="ATP-BINDING CASSETTE SUB-FAMILY B MEMBER 10, MITOCHONDRIAL"/>
    <property type="match status" value="1"/>
</dbReference>
<dbReference type="GO" id="GO:0005524">
    <property type="term" value="F:ATP binding"/>
    <property type="evidence" value="ECO:0007669"/>
    <property type="project" value="UniProtKB-KW"/>
</dbReference>
<keyword evidence="7 9" id="KW-1133">Transmembrane helix</keyword>